<dbReference type="GO" id="GO:0005319">
    <property type="term" value="F:lipid transporter activity"/>
    <property type="evidence" value="ECO:0007669"/>
    <property type="project" value="TreeGrafter"/>
</dbReference>
<sequence>MAHESCVAMWDVIKKIVLCGRTVIFTSQSATECKALSSRLAILVKGKLIYDGSPKDIMVRHAHGLTVTIHAKTDDKGQPVPLVDVVLYVKEGFPQTKLIAEGEESVHLYVPINNKPIYRLFATLQMAHHKIGFEKFLIRYTTMEDVYTMFQHVT</sequence>
<dbReference type="PANTHER" id="PTHR19229">
    <property type="entry name" value="ATP-BINDING CASSETTE TRANSPORTER SUBFAMILY A ABCA"/>
    <property type="match status" value="1"/>
</dbReference>
<accession>A0AAV2H3R4</accession>
<dbReference type="GO" id="GO:0016020">
    <property type="term" value="C:membrane"/>
    <property type="evidence" value="ECO:0007669"/>
    <property type="project" value="InterPro"/>
</dbReference>
<gene>
    <name evidence="3" type="ORF">GSLYS_00001036001</name>
</gene>
<evidence type="ECO:0000313" key="4">
    <source>
        <dbReference type="Proteomes" id="UP001497497"/>
    </source>
</evidence>
<evidence type="ECO:0008006" key="5">
    <source>
        <dbReference type="Google" id="ProtNLM"/>
    </source>
</evidence>
<organism evidence="3 4">
    <name type="scientific">Lymnaea stagnalis</name>
    <name type="common">Great pond snail</name>
    <name type="synonym">Helix stagnalis</name>
    <dbReference type="NCBI Taxonomy" id="6523"/>
    <lineage>
        <taxon>Eukaryota</taxon>
        <taxon>Metazoa</taxon>
        <taxon>Spiralia</taxon>
        <taxon>Lophotrochozoa</taxon>
        <taxon>Mollusca</taxon>
        <taxon>Gastropoda</taxon>
        <taxon>Heterobranchia</taxon>
        <taxon>Euthyneura</taxon>
        <taxon>Panpulmonata</taxon>
        <taxon>Hygrophila</taxon>
        <taxon>Lymnaeoidea</taxon>
        <taxon>Lymnaeidae</taxon>
        <taxon>Lymnaea</taxon>
    </lineage>
</organism>
<keyword evidence="2" id="KW-0677">Repeat</keyword>
<dbReference type="Proteomes" id="UP001497497">
    <property type="component" value="Unassembled WGS sequence"/>
</dbReference>
<dbReference type="AlphaFoldDB" id="A0AAV2H3R4"/>
<dbReference type="GO" id="GO:0140359">
    <property type="term" value="F:ABC-type transporter activity"/>
    <property type="evidence" value="ECO:0007669"/>
    <property type="project" value="InterPro"/>
</dbReference>
<dbReference type="InterPro" id="IPR026082">
    <property type="entry name" value="ABCA"/>
</dbReference>
<dbReference type="InterPro" id="IPR027417">
    <property type="entry name" value="P-loop_NTPase"/>
</dbReference>
<dbReference type="SUPFAM" id="SSF52540">
    <property type="entry name" value="P-loop containing nucleoside triphosphate hydrolases"/>
    <property type="match status" value="1"/>
</dbReference>
<evidence type="ECO:0000256" key="1">
    <source>
        <dbReference type="ARBA" id="ARBA00022448"/>
    </source>
</evidence>
<comment type="caution">
    <text evidence="3">The sequence shown here is derived from an EMBL/GenBank/DDBJ whole genome shotgun (WGS) entry which is preliminary data.</text>
</comment>
<evidence type="ECO:0000256" key="2">
    <source>
        <dbReference type="ARBA" id="ARBA00022737"/>
    </source>
</evidence>
<keyword evidence="1" id="KW-0813">Transport</keyword>
<keyword evidence="4" id="KW-1185">Reference proteome</keyword>
<dbReference type="EMBL" id="CAXITT010000009">
    <property type="protein sequence ID" value="CAL1526859.1"/>
    <property type="molecule type" value="Genomic_DNA"/>
</dbReference>
<reference evidence="3 4" key="1">
    <citation type="submission" date="2024-04" db="EMBL/GenBank/DDBJ databases">
        <authorList>
            <consortium name="Genoscope - CEA"/>
            <person name="William W."/>
        </authorList>
    </citation>
    <scope>NUCLEOTIDE SEQUENCE [LARGE SCALE GENOMIC DNA]</scope>
</reference>
<dbReference type="PANTHER" id="PTHR19229:SF36">
    <property type="entry name" value="ATP-BINDING CASSETTE SUB-FAMILY A MEMBER 2"/>
    <property type="match status" value="1"/>
</dbReference>
<dbReference type="Gene3D" id="3.40.50.300">
    <property type="entry name" value="P-loop containing nucleotide triphosphate hydrolases"/>
    <property type="match status" value="1"/>
</dbReference>
<protein>
    <recommendedName>
        <fullName evidence="5">ABC transporter family G domain-containing protein</fullName>
    </recommendedName>
</protein>
<name>A0AAV2H3R4_LYMST</name>
<evidence type="ECO:0000313" key="3">
    <source>
        <dbReference type="EMBL" id="CAL1526859.1"/>
    </source>
</evidence>
<proteinExistence type="predicted"/>